<reference evidence="1 2" key="1">
    <citation type="submission" date="2020-05" db="EMBL/GenBank/DDBJ databases">
        <title>Actinomadura verrucosospora NRRL-B18236 (PFL_A860) Genome sequencing and assembly.</title>
        <authorList>
            <person name="Samborskyy M."/>
        </authorList>
    </citation>
    <scope>NUCLEOTIDE SEQUENCE [LARGE SCALE GENOMIC DNA]</scope>
    <source>
        <strain evidence="1 2">NRRL:B18236</strain>
    </source>
</reference>
<dbReference type="Proteomes" id="UP000501240">
    <property type="component" value="Chromosome"/>
</dbReference>
<sequence length="26" mass="2755">MLILLANGLRTPWRAYAVLPGLGGTT</sequence>
<proteinExistence type="predicted"/>
<keyword evidence="2" id="KW-1185">Reference proteome</keyword>
<organism evidence="1 2">
    <name type="scientific">Actinomadura verrucosospora</name>
    <dbReference type="NCBI Taxonomy" id="46165"/>
    <lineage>
        <taxon>Bacteria</taxon>
        <taxon>Bacillati</taxon>
        <taxon>Actinomycetota</taxon>
        <taxon>Actinomycetes</taxon>
        <taxon>Streptosporangiales</taxon>
        <taxon>Thermomonosporaceae</taxon>
        <taxon>Actinomadura</taxon>
    </lineage>
</organism>
<name>A0A7D3VW39_ACTVE</name>
<gene>
    <name evidence="1" type="ORF">ACTIVE_6349</name>
</gene>
<accession>A0A7D3VW39</accession>
<protein>
    <submittedName>
        <fullName evidence="1">Uncharacterized protein</fullName>
    </submittedName>
</protein>
<evidence type="ECO:0000313" key="1">
    <source>
        <dbReference type="EMBL" id="QKG24700.1"/>
    </source>
</evidence>
<dbReference type="EMBL" id="CP053892">
    <property type="protein sequence ID" value="QKG24700.1"/>
    <property type="molecule type" value="Genomic_DNA"/>
</dbReference>
<evidence type="ECO:0000313" key="2">
    <source>
        <dbReference type="Proteomes" id="UP000501240"/>
    </source>
</evidence>
<dbReference type="AlphaFoldDB" id="A0A7D3VW39"/>